<evidence type="ECO:0000256" key="14">
    <source>
        <dbReference type="PIRSR" id="PIRSR618044-2"/>
    </source>
</evidence>
<dbReference type="EC" id="3.4.16.4" evidence="4"/>
<dbReference type="Gene3D" id="2.60.410.10">
    <property type="entry name" value="D-Ala-D-Ala carboxypeptidase, C-terminal domain"/>
    <property type="match status" value="1"/>
</dbReference>
<comment type="pathway">
    <text evidence="2">Cell wall biogenesis; peptidoglycan biosynthesis.</text>
</comment>
<organism evidence="18 19">
    <name type="scientific">Sulfoacidibacillus ferrooxidans</name>
    <dbReference type="NCBI Taxonomy" id="2005001"/>
    <lineage>
        <taxon>Bacteria</taxon>
        <taxon>Bacillati</taxon>
        <taxon>Bacillota</taxon>
        <taxon>Bacilli</taxon>
        <taxon>Bacillales</taxon>
        <taxon>Alicyclobacillaceae</taxon>
        <taxon>Sulfoacidibacillus</taxon>
    </lineage>
</organism>
<evidence type="ECO:0000256" key="6">
    <source>
        <dbReference type="ARBA" id="ARBA00022670"/>
    </source>
</evidence>
<dbReference type="InterPro" id="IPR015956">
    <property type="entry name" value="Peniciliin-bd_prot_C_sf"/>
</dbReference>
<dbReference type="PANTHER" id="PTHR21581">
    <property type="entry name" value="D-ALANYL-D-ALANINE CARBOXYPEPTIDASE"/>
    <property type="match status" value="1"/>
</dbReference>
<sequence length="397" mass="43340">MWMSKLQRIPKQFKLAALTCLISSASMMPVLPVQAATDVVLAQQAKAAILMDATTGSILFAKNEHQRLPIASVTKVMTMLLVFDAIDRGQLHLTDRIRTSDYAASMGGSQIFLKPGEQMTLRDMLKGIAISSANDAAVAVGEHLAGSEENFVRLMNARVQSLHLKDTHFANANGLPVANHYASAYDLAIISRELMHHEQVTKFTGVYSDHLREHSENPFWLVNTNKLIRFYQGMDGIKTGYTAEAKYCLAASAKRNQFRVIAVVLGEPTAPIRNAEVTGMMNYAFSHYDVKPIYGKGQVVALAPVLRGQLQAVGVAPVSPVGILVSKMDHSITGTIKKEFVPLVAPVKKGQLAGTIKIISNDKIVASIPLVTVSEIEKVSFIEMLGRSMHSLFLLGR</sequence>
<feature type="signal peptide" evidence="16">
    <location>
        <begin position="1"/>
        <end position="35"/>
    </location>
</feature>
<dbReference type="InterPro" id="IPR037167">
    <property type="entry name" value="Peptidase_S11_C_sf"/>
</dbReference>
<dbReference type="PRINTS" id="PR00725">
    <property type="entry name" value="DADACBPTASE1"/>
</dbReference>
<keyword evidence="6" id="KW-0645">Protease</keyword>
<comment type="similarity">
    <text evidence="3 15">Belongs to the peptidase S11 family.</text>
</comment>
<dbReference type="InterPro" id="IPR001967">
    <property type="entry name" value="Peptidase_S11_N"/>
</dbReference>
<evidence type="ECO:0000256" key="7">
    <source>
        <dbReference type="ARBA" id="ARBA00022729"/>
    </source>
</evidence>
<feature type="domain" description="Peptidase S11 D-Ala-D-Ala carboxypeptidase A C-terminal" evidence="17">
    <location>
        <begin position="288"/>
        <end position="378"/>
    </location>
</feature>
<dbReference type="SMART" id="SM00936">
    <property type="entry name" value="PBP5_C"/>
    <property type="match status" value="1"/>
</dbReference>
<keyword evidence="10" id="KW-0573">Peptidoglycan synthesis</keyword>
<dbReference type="Pfam" id="PF00768">
    <property type="entry name" value="Peptidase_S11"/>
    <property type="match status" value="1"/>
</dbReference>
<protein>
    <recommendedName>
        <fullName evidence="4">serine-type D-Ala-D-Ala carboxypeptidase</fullName>
        <ecNumber evidence="4">3.4.16.4</ecNumber>
    </recommendedName>
</protein>
<dbReference type="Pfam" id="PF07943">
    <property type="entry name" value="PBP5_C"/>
    <property type="match status" value="1"/>
</dbReference>
<dbReference type="GO" id="GO:0071555">
    <property type="term" value="P:cell wall organization"/>
    <property type="evidence" value="ECO:0007669"/>
    <property type="project" value="UniProtKB-KW"/>
</dbReference>
<dbReference type="SUPFAM" id="SSF69189">
    <property type="entry name" value="Penicillin-binding protein associated domain"/>
    <property type="match status" value="1"/>
</dbReference>
<dbReference type="GO" id="GO:0009252">
    <property type="term" value="P:peptidoglycan biosynthetic process"/>
    <property type="evidence" value="ECO:0007669"/>
    <property type="project" value="UniProtKB-KW"/>
</dbReference>
<gene>
    <name evidence="18" type="primary">dacF_2</name>
    <name evidence="18" type="ORF">MM817_02397</name>
</gene>
<feature type="binding site" evidence="14">
    <location>
        <position position="238"/>
    </location>
    <ligand>
        <name>substrate</name>
    </ligand>
</feature>
<reference evidence="18" key="1">
    <citation type="submission" date="2022-03" db="EMBL/GenBank/DDBJ databases">
        <title>Draft Genome Sequence of Firmicute Strain S0AB, a Heterotrophic Iron/Sulfur-Oxidizing Extreme Acidophile.</title>
        <authorList>
            <person name="Vergara E."/>
            <person name="Pakostova E."/>
            <person name="Johnson D.B."/>
            <person name="Holmes D.S."/>
        </authorList>
    </citation>
    <scope>NUCLEOTIDE SEQUENCE</scope>
    <source>
        <strain evidence="18">S0AB</strain>
    </source>
</reference>
<evidence type="ECO:0000256" key="4">
    <source>
        <dbReference type="ARBA" id="ARBA00012448"/>
    </source>
</evidence>
<comment type="caution">
    <text evidence="18">The sequence shown here is derived from an EMBL/GenBank/DDBJ whole genome shotgun (WGS) entry which is preliminary data.</text>
</comment>
<keyword evidence="19" id="KW-1185">Reference proteome</keyword>
<keyword evidence="11" id="KW-0961">Cell wall biogenesis/degradation</keyword>
<evidence type="ECO:0000256" key="10">
    <source>
        <dbReference type="ARBA" id="ARBA00022984"/>
    </source>
</evidence>
<dbReference type="AlphaFoldDB" id="A0A9X1VDI0"/>
<evidence type="ECO:0000313" key="19">
    <source>
        <dbReference type="Proteomes" id="UP001139263"/>
    </source>
</evidence>
<evidence type="ECO:0000256" key="8">
    <source>
        <dbReference type="ARBA" id="ARBA00022801"/>
    </source>
</evidence>
<evidence type="ECO:0000256" key="1">
    <source>
        <dbReference type="ARBA" id="ARBA00003217"/>
    </source>
</evidence>
<dbReference type="Proteomes" id="UP001139263">
    <property type="component" value="Unassembled WGS sequence"/>
</dbReference>
<evidence type="ECO:0000256" key="16">
    <source>
        <dbReference type="SAM" id="SignalP"/>
    </source>
</evidence>
<dbReference type="InterPro" id="IPR012338">
    <property type="entry name" value="Beta-lactam/transpept-like"/>
</dbReference>
<evidence type="ECO:0000256" key="2">
    <source>
        <dbReference type="ARBA" id="ARBA00004752"/>
    </source>
</evidence>
<evidence type="ECO:0000256" key="3">
    <source>
        <dbReference type="ARBA" id="ARBA00007164"/>
    </source>
</evidence>
<feature type="active site" evidence="13">
    <location>
        <position position="132"/>
    </location>
</feature>
<dbReference type="GO" id="GO:0009002">
    <property type="term" value="F:serine-type D-Ala-D-Ala carboxypeptidase activity"/>
    <property type="evidence" value="ECO:0007669"/>
    <property type="project" value="UniProtKB-EC"/>
</dbReference>
<evidence type="ECO:0000256" key="13">
    <source>
        <dbReference type="PIRSR" id="PIRSR618044-1"/>
    </source>
</evidence>
<dbReference type="Gene3D" id="3.40.710.10">
    <property type="entry name" value="DD-peptidase/beta-lactamase superfamily"/>
    <property type="match status" value="1"/>
</dbReference>
<proteinExistence type="inferred from homology"/>
<feature type="active site" description="Acyl-ester intermediate" evidence="13">
    <location>
        <position position="72"/>
    </location>
</feature>
<dbReference type="GO" id="GO:0008360">
    <property type="term" value="P:regulation of cell shape"/>
    <property type="evidence" value="ECO:0007669"/>
    <property type="project" value="UniProtKB-KW"/>
</dbReference>
<accession>A0A9X1VDI0</accession>
<keyword evidence="9" id="KW-0133">Cell shape</keyword>
<evidence type="ECO:0000256" key="11">
    <source>
        <dbReference type="ARBA" id="ARBA00023316"/>
    </source>
</evidence>
<dbReference type="GO" id="GO:0006508">
    <property type="term" value="P:proteolysis"/>
    <property type="evidence" value="ECO:0007669"/>
    <property type="project" value="UniProtKB-KW"/>
</dbReference>
<keyword evidence="7 16" id="KW-0732">Signal</keyword>
<keyword evidence="8 18" id="KW-0378">Hydrolase</keyword>
<dbReference type="InterPro" id="IPR012907">
    <property type="entry name" value="Peptidase_S11_C"/>
</dbReference>
<feature type="chain" id="PRO_5040814644" description="serine-type D-Ala-D-Ala carboxypeptidase" evidence="16">
    <location>
        <begin position="36"/>
        <end position="397"/>
    </location>
</feature>
<dbReference type="SUPFAM" id="SSF56601">
    <property type="entry name" value="beta-lactamase/transpeptidase-like"/>
    <property type="match status" value="1"/>
</dbReference>
<dbReference type="EMBL" id="JALBUF010000008">
    <property type="protein sequence ID" value="MCI0184102.1"/>
    <property type="molecule type" value="Genomic_DNA"/>
</dbReference>
<evidence type="ECO:0000256" key="15">
    <source>
        <dbReference type="RuleBase" id="RU004016"/>
    </source>
</evidence>
<evidence type="ECO:0000256" key="5">
    <source>
        <dbReference type="ARBA" id="ARBA00022645"/>
    </source>
</evidence>
<keyword evidence="5 18" id="KW-0121">Carboxypeptidase</keyword>
<dbReference type="PANTHER" id="PTHR21581:SF6">
    <property type="entry name" value="TRAFFICKING PROTEIN PARTICLE COMPLEX SUBUNIT 12"/>
    <property type="match status" value="1"/>
</dbReference>
<comment type="function">
    <text evidence="1">Removes C-terminal D-alanyl residues from sugar-peptide cell wall precursors.</text>
</comment>
<comment type="catalytic activity">
    <reaction evidence="12">
        <text>Preferential cleavage: (Ac)2-L-Lys-D-Ala-|-D-Ala. Also transpeptidation of peptidyl-alanyl moieties that are N-acyl substituents of D-alanine.</text>
        <dbReference type="EC" id="3.4.16.4"/>
    </reaction>
</comment>
<feature type="active site" description="Proton acceptor" evidence="13">
    <location>
        <position position="75"/>
    </location>
</feature>
<evidence type="ECO:0000256" key="9">
    <source>
        <dbReference type="ARBA" id="ARBA00022960"/>
    </source>
</evidence>
<evidence type="ECO:0000313" key="18">
    <source>
        <dbReference type="EMBL" id="MCI0184102.1"/>
    </source>
</evidence>
<dbReference type="InterPro" id="IPR018044">
    <property type="entry name" value="Peptidase_S11"/>
</dbReference>
<name>A0A9X1VDI0_9BACL</name>
<evidence type="ECO:0000256" key="12">
    <source>
        <dbReference type="ARBA" id="ARBA00034000"/>
    </source>
</evidence>
<evidence type="ECO:0000259" key="17">
    <source>
        <dbReference type="SMART" id="SM00936"/>
    </source>
</evidence>